<evidence type="ECO:0000256" key="1">
    <source>
        <dbReference type="ARBA" id="ARBA00004141"/>
    </source>
</evidence>
<proteinExistence type="predicted"/>
<dbReference type="InterPro" id="IPR036640">
    <property type="entry name" value="ABC1_TM_sf"/>
</dbReference>
<sequence length="165" mass="18855">MTTIFLRAQNSEFVLGKDKRDPEGLPSITKEEFDNQVKTYCLYYLGLGVAMFITSYVQIACFESFAEKISHKLRQIYLKAILRQEIAWFDDQQTGNLTARLTDDLERVREGLGDKLSLFIQMVSAFVAGFGVGFAYSWSMTLVMMVVAPFIVYSANWMSRIIATR</sequence>
<dbReference type="InterPro" id="IPR039421">
    <property type="entry name" value="Type_1_exporter"/>
</dbReference>
<dbReference type="EMBL" id="KN549258">
    <property type="protein sequence ID" value="KHJ98946.1"/>
    <property type="molecule type" value="Genomic_DNA"/>
</dbReference>
<evidence type="ECO:0000256" key="3">
    <source>
        <dbReference type="ARBA" id="ARBA00022989"/>
    </source>
</evidence>
<name>A0A0B1TS41_OESDE</name>
<feature type="domain" description="ABC transmembrane type-1" evidence="6">
    <location>
        <begin position="1"/>
        <end position="165"/>
    </location>
</feature>
<evidence type="ECO:0000256" key="5">
    <source>
        <dbReference type="SAM" id="Phobius"/>
    </source>
</evidence>
<feature type="transmembrane region" description="Helical" evidence="5">
    <location>
        <begin position="42"/>
        <end position="66"/>
    </location>
</feature>
<evidence type="ECO:0000256" key="4">
    <source>
        <dbReference type="ARBA" id="ARBA00023136"/>
    </source>
</evidence>
<dbReference type="SUPFAM" id="SSF90123">
    <property type="entry name" value="ABC transporter transmembrane region"/>
    <property type="match status" value="1"/>
</dbReference>
<dbReference type="PANTHER" id="PTHR43394:SF27">
    <property type="entry name" value="ATP-DEPENDENT TRANSLOCASE ABCB1-LIKE"/>
    <property type="match status" value="1"/>
</dbReference>
<keyword evidence="4 5" id="KW-0472">Membrane</keyword>
<keyword evidence="2 5" id="KW-0812">Transmembrane</keyword>
<feature type="transmembrane region" description="Helical" evidence="5">
    <location>
        <begin position="142"/>
        <end position="163"/>
    </location>
</feature>
<evidence type="ECO:0000256" key="2">
    <source>
        <dbReference type="ARBA" id="ARBA00022692"/>
    </source>
</evidence>
<dbReference type="AlphaFoldDB" id="A0A0B1TS41"/>
<dbReference type="GO" id="GO:0005743">
    <property type="term" value="C:mitochondrial inner membrane"/>
    <property type="evidence" value="ECO:0007669"/>
    <property type="project" value="TreeGrafter"/>
</dbReference>
<dbReference type="GO" id="GO:0015421">
    <property type="term" value="F:ABC-type oligopeptide transporter activity"/>
    <property type="evidence" value="ECO:0007669"/>
    <property type="project" value="TreeGrafter"/>
</dbReference>
<dbReference type="Gene3D" id="1.20.1560.10">
    <property type="entry name" value="ABC transporter type 1, transmembrane domain"/>
    <property type="match status" value="1"/>
</dbReference>
<keyword evidence="3 5" id="KW-1133">Transmembrane helix</keyword>
<dbReference type="PROSITE" id="PS50929">
    <property type="entry name" value="ABC_TM1F"/>
    <property type="match status" value="1"/>
</dbReference>
<gene>
    <name evidence="7" type="ORF">OESDEN_01065</name>
</gene>
<dbReference type="CDD" id="cd18577">
    <property type="entry name" value="ABC_6TM_Pgp_ABCB1_D1_like"/>
    <property type="match status" value="1"/>
</dbReference>
<dbReference type="OrthoDB" id="6500128at2759"/>
<organism evidence="7 8">
    <name type="scientific">Oesophagostomum dentatum</name>
    <name type="common">Nodular worm</name>
    <dbReference type="NCBI Taxonomy" id="61180"/>
    <lineage>
        <taxon>Eukaryota</taxon>
        <taxon>Metazoa</taxon>
        <taxon>Ecdysozoa</taxon>
        <taxon>Nematoda</taxon>
        <taxon>Chromadorea</taxon>
        <taxon>Rhabditida</taxon>
        <taxon>Rhabditina</taxon>
        <taxon>Rhabditomorpha</taxon>
        <taxon>Strongyloidea</taxon>
        <taxon>Strongylidae</taxon>
        <taxon>Oesophagostomum</taxon>
    </lineage>
</organism>
<accession>A0A0B1TS41</accession>
<evidence type="ECO:0000259" key="6">
    <source>
        <dbReference type="PROSITE" id="PS50929"/>
    </source>
</evidence>
<protein>
    <recommendedName>
        <fullName evidence="6">ABC transmembrane type-1 domain-containing protein</fullName>
    </recommendedName>
</protein>
<evidence type="ECO:0000313" key="8">
    <source>
        <dbReference type="Proteomes" id="UP000053660"/>
    </source>
</evidence>
<keyword evidence="8" id="KW-1185">Reference proteome</keyword>
<dbReference type="PANTHER" id="PTHR43394">
    <property type="entry name" value="ATP-DEPENDENT PERMEASE MDL1, MITOCHONDRIAL"/>
    <property type="match status" value="1"/>
</dbReference>
<dbReference type="GO" id="GO:0090374">
    <property type="term" value="P:oligopeptide export from mitochondrion"/>
    <property type="evidence" value="ECO:0007669"/>
    <property type="project" value="TreeGrafter"/>
</dbReference>
<evidence type="ECO:0000313" key="7">
    <source>
        <dbReference type="EMBL" id="KHJ98946.1"/>
    </source>
</evidence>
<dbReference type="Pfam" id="PF00664">
    <property type="entry name" value="ABC_membrane"/>
    <property type="match status" value="1"/>
</dbReference>
<dbReference type="InterPro" id="IPR011527">
    <property type="entry name" value="ABC1_TM_dom"/>
</dbReference>
<comment type="subcellular location">
    <subcellularLocation>
        <location evidence="1">Membrane</location>
        <topology evidence="1">Multi-pass membrane protein</topology>
    </subcellularLocation>
</comment>
<dbReference type="Proteomes" id="UP000053660">
    <property type="component" value="Unassembled WGS sequence"/>
</dbReference>
<reference evidence="7 8" key="1">
    <citation type="submission" date="2014-03" db="EMBL/GenBank/DDBJ databases">
        <title>Draft genome of the hookworm Oesophagostomum dentatum.</title>
        <authorList>
            <person name="Mitreva M."/>
        </authorList>
    </citation>
    <scope>NUCLEOTIDE SEQUENCE [LARGE SCALE GENOMIC DNA]</scope>
    <source>
        <strain evidence="7 8">OD-Hann</strain>
    </source>
</reference>
<dbReference type="GO" id="GO:0005524">
    <property type="term" value="F:ATP binding"/>
    <property type="evidence" value="ECO:0007669"/>
    <property type="project" value="InterPro"/>
</dbReference>